<evidence type="ECO:0008006" key="9">
    <source>
        <dbReference type="Google" id="ProtNLM"/>
    </source>
</evidence>
<evidence type="ECO:0000313" key="8">
    <source>
        <dbReference type="Proteomes" id="UP000028123"/>
    </source>
</evidence>
<evidence type="ECO:0000256" key="5">
    <source>
        <dbReference type="ARBA" id="ARBA00023600"/>
    </source>
</evidence>
<organism evidence="7 8">
    <name type="scientific">Paenibacillus tyrfis</name>
    <dbReference type="NCBI Taxonomy" id="1501230"/>
    <lineage>
        <taxon>Bacteria</taxon>
        <taxon>Bacillati</taxon>
        <taxon>Bacillota</taxon>
        <taxon>Bacilli</taxon>
        <taxon>Bacillales</taxon>
        <taxon>Paenibacillaceae</taxon>
        <taxon>Paenibacillus</taxon>
    </lineage>
</organism>
<keyword evidence="8" id="KW-1185">Reference proteome</keyword>
<dbReference type="OrthoDB" id="88184at2"/>
<accession>A0A081NZ54</accession>
<evidence type="ECO:0000256" key="6">
    <source>
        <dbReference type="SAM" id="Phobius"/>
    </source>
</evidence>
<sequence>MDKPLIFKTAFGAVGAFFSWVVGGLGLAFTILLGLMLLDYATGLMAGYVRKELSSRIGVTGLARKTYIIILVGCVYMIEKSVLNSNGVIGDGVVIAYSVIEFLSIVENGGKLGVPLGPLSNVISAIKGKEESH</sequence>
<dbReference type="InterPro" id="IPR006480">
    <property type="entry name" value="Phage_holin_4_1"/>
</dbReference>
<dbReference type="NCBIfam" id="TIGR01593">
    <property type="entry name" value="holin_tox_secr"/>
    <property type="match status" value="1"/>
</dbReference>
<keyword evidence="3 6" id="KW-1133">Transmembrane helix</keyword>
<evidence type="ECO:0000256" key="3">
    <source>
        <dbReference type="ARBA" id="ARBA00022989"/>
    </source>
</evidence>
<comment type="caution">
    <text evidence="7">The sequence shown here is derived from an EMBL/GenBank/DDBJ whole genome shotgun (WGS) entry which is preliminary data.</text>
</comment>
<comment type="subcellular location">
    <subcellularLocation>
        <location evidence="1">Membrane</location>
        <topology evidence="1">Multi-pass membrane protein</topology>
    </subcellularLocation>
</comment>
<dbReference type="Proteomes" id="UP000028123">
    <property type="component" value="Unassembled WGS sequence"/>
</dbReference>
<protein>
    <recommendedName>
        <fullName evidence="9">Holin</fullName>
    </recommendedName>
</protein>
<evidence type="ECO:0000256" key="2">
    <source>
        <dbReference type="ARBA" id="ARBA00022692"/>
    </source>
</evidence>
<dbReference type="AlphaFoldDB" id="A0A081NZ54"/>
<dbReference type="eggNOG" id="COG4824">
    <property type="taxonomic scope" value="Bacteria"/>
</dbReference>
<dbReference type="EMBL" id="JNVM01000020">
    <property type="protein sequence ID" value="KEQ23727.1"/>
    <property type="molecule type" value="Genomic_DNA"/>
</dbReference>
<reference evidence="7 8" key="1">
    <citation type="submission" date="2014-06" db="EMBL/GenBank/DDBJ databases">
        <title>Draft genome sequence of Paenibacillus sp. MSt1.</title>
        <authorList>
            <person name="Aw Y.K."/>
            <person name="Ong K.S."/>
            <person name="Gan H.M."/>
            <person name="Lee S.M."/>
        </authorList>
    </citation>
    <scope>NUCLEOTIDE SEQUENCE [LARGE SCALE GENOMIC DNA]</scope>
    <source>
        <strain evidence="7 8">MSt1</strain>
    </source>
</reference>
<evidence type="ECO:0000256" key="1">
    <source>
        <dbReference type="ARBA" id="ARBA00004141"/>
    </source>
</evidence>
<dbReference type="Pfam" id="PF05105">
    <property type="entry name" value="Phage_holin_4_1"/>
    <property type="match status" value="1"/>
</dbReference>
<proteinExistence type="inferred from homology"/>
<gene>
    <name evidence="7" type="ORF">ET33_14730</name>
</gene>
<evidence type="ECO:0000256" key="4">
    <source>
        <dbReference type="ARBA" id="ARBA00023136"/>
    </source>
</evidence>
<evidence type="ECO:0000313" key="7">
    <source>
        <dbReference type="EMBL" id="KEQ23727.1"/>
    </source>
</evidence>
<dbReference type="GO" id="GO:0016020">
    <property type="term" value="C:membrane"/>
    <property type="evidence" value="ECO:0007669"/>
    <property type="project" value="UniProtKB-SubCell"/>
</dbReference>
<comment type="similarity">
    <text evidence="5">Belongs to the bacteriophage holin family. Cp-1 holin subfamily.</text>
</comment>
<feature type="transmembrane region" description="Helical" evidence="6">
    <location>
        <begin position="12"/>
        <end position="37"/>
    </location>
</feature>
<dbReference type="RefSeq" id="WP_036687670.1">
    <property type="nucleotide sequence ID" value="NZ_JNVM01000020.1"/>
</dbReference>
<keyword evidence="4 6" id="KW-0472">Membrane</keyword>
<keyword evidence="2 6" id="KW-0812">Transmembrane</keyword>
<name>A0A081NZ54_9BACL</name>